<reference evidence="1" key="1">
    <citation type="submission" date="2019-10" db="EMBL/GenBank/DDBJ databases">
        <authorList>
            <consortium name="DOE Joint Genome Institute"/>
            <person name="Kuo A."/>
            <person name="Miyauchi S."/>
            <person name="Kiss E."/>
            <person name="Drula E."/>
            <person name="Kohler A."/>
            <person name="Sanchez-Garcia M."/>
            <person name="Andreopoulos B."/>
            <person name="Barry K.W."/>
            <person name="Bonito G."/>
            <person name="Buee M."/>
            <person name="Carver A."/>
            <person name="Chen C."/>
            <person name="Cichocki N."/>
            <person name="Clum A."/>
            <person name="Culley D."/>
            <person name="Crous P.W."/>
            <person name="Fauchery L."/>
            <person name="Girlanda M."/>
            <person name="Hayes R."/>
            <person name="Keri Z."/>
            <person name="Labutti K."/>
            <person name="Lipzen A."/>
            <person name="Lombard V."/>
            <person name="Magnuson J."/>
            <person name="Maillard F."/>
            <person name="Morin E."/>
            <person name="Murat C."/>
            <person name="Nolan M."/>
            <person name="Ohm R."/>
            <person name="Pangilinan J."/>
            <person name="Pereira M."/>
            <person name="Perotto S."/>
            <person name="Peter M."/>
            <person name="Riley R."/>
            <person name="Sitrit Y."/>
            <person name="Stielow B."/>
            <person name="Szollosi G."/>
            <person name="Zifcakova L."/>
            <person name="Stursova M."/>
            <person name="Spatafora J.W."/>
            <person name="Tedersoo L."/>
            <person name="Vaario L.-M."/>
            <person name="Yamada A."/>
            <person name="Yan M."/>
            <person name="Wang P."/>
            <person name="Xu J."/>
            <person name="Bruns T."/>
            <person name="Baldrian P."/>
            <person name="Vilgalys R."/>
            <person name="Henrissat B."/>
            <person name="Grigoriev I.V."/>
            <person name="Hibbett D."/>
            <person name="Nagy L.G."/>
            <person name="Martin F.M."/>
        </authorList>
    </citation>
    <scope>NUCLEOTIDE SEQUENCE</scope>
    <source>
        <strain evidence="1">P2</strain>
    </source>
</reference>
<gene>
    <name evidence="1" type="ORF">BDM02DRAFT_3112408</name>
</gene>
<comment type="caution">
    <text evidence="1">The sequence shown here is derived from an EMBL/GenBank/DDBJ whole genome shotgun (WGS) entry which is preliminary data.</text>
</comment>
<organism evidence="1 2">
    <name type="scientific">Thelephora ganbajun</name>
    <name type="common">Ganba fungus</name>
    <dbReference type="NCBI Taxonomy" id="370292"/>
    <lineage>
        <taxon>Eukaryota</taxon>
        <taxon>Fungi</taxon>
        <taxon>Dikarya</taxon>
        <taxon>Basidiomycota</taxon>
        <taxon>Agaricomycotina</taxon>
        <taxon>Agaricomycetes</taxon>
        <taxon>Thelephorales</taxon>
        <taxon>Thelephoraceae</taxon>
        <taxon>Thelephora</taxon>
    </lineage>
</organism>
<dbReference type="Proteomes" id="UP000886501">
    <property type="component" value="Unassembled WGS sequence"/>
</dbReference>
<accession>A0ACB6ZLB6</accession>
<reference evidence="1" key="2">
    <citation type="journal article" date="2020" name="Nat. Commun.">
        <title>Large-scale genome sequencing of mycorrhizal fungi provides insights into the early evolution of symbiotic traits.</title>
        <authorList>
            <person name="Miyauchi S."/>
            <person name="Kiss E."/>
            <person name="Kuo A."/>
            <person name="Drula E."/>
            <person name="Kohler A."/>
            <person name="Sanchez-Garcia M."/>
            <person name="Morin E."/>
            <person name="Andreopoulos B."/>
            <person name="Barry K.W."/>
            <person name="Bonito G."/>
            <person name="Buee M."/>
            <person name="Carver A."/>
            <person name="Chen C."/>
            <person name="Cichocki N."/>
            <person name="Clum A."/>
            <person name="Culley D."/>
            <person name="Crous P.W."/>
            <person name="Fauchery L."/>
            <person name="Girlanda M."/>
            <person name="Hayes R.D."/>
            <person name="Keri Z."/>
            <person name="LaButti K."/>
            <person name="Lipzen A."/>
            <person name="Lombard V."/>
            <person name="Magnuson J."/>
            <person name="Maillard F."/>
            <person name="Murat C."/>
            <person name="Nolan M."/>
            <person name="Ohm R.A."/>
            <person name="Pangilinan J."/>
            <person name="Pereira M.F."/>
            <person name="Perotto S."/>
            <person name="Peter M."/>
            <person name="Pfister S."/>
            <person name="Riley R."/>
            <person name="Sitrit Y."/>
            <person name="Stielow J.B."/>
            <person name="Szollosi G."/>
            <person name="Zifcakova L."/>
            <person name="Stursova M."/>
            <person name="Spatafora J.W."/>
            <person name="Tedersoo L."/>
            <person name="Vaario L.M."/>
            <person name="Yamada A."/>
            <person name="Yan M."/>
            <person name="Wang P."/>
            <person name="Xu J."/>
            <person name="Bruns T."/>
            <person name="Baldrian P."/>
            <person name="Vilgalys R."/>
            <person name="Dunand C."/>
            <person name="Henrissat B."/>
            <person name="Grigoriev I.V."/>
            <person name="Hibbett D."/>
            <person name="Nagy L.G."/>
            <person name="Martin F.M."/>
        </authorList>
    </citation>
    <scope>NUCLEOTIDE SEQUENCE</scope>
    <source>
        <strain evidence="1">P2</strain>
    </source>
</reference>
<name>A0ACB6ZLB6_THEGA</name>
<evidence type="ECO:0000313" key="2">
    <source>
        <dbReference type="Proteomes" id="UP000886501"/>
    </source>
</evidence>
<sequence>MSSSESGGSSNQGQLRELAALAGRTFSVASSFCYSFVSSATRWSFSPFILVYPVISYLVAPFLVFAAIIINISILAPLSIARHLLNSLYPVYVFCGVACVTGIVVGMGGRGLSALLTRTFTTLERDGSVPTGVSAARVAERWSRRRRLRIKEEDT</sequence>
<proteinExistence type="predicted"/>
<protein>
    <submittedName>
        <fullName evidence="1">Uncharacterized protein</fullName>
    </submittedName>
</protein>
<keyword evidence="2" id="KW-1185">Reference proteome</keyword>
<dbReference type="EMBL" id="MU117987">
    <property type="protein sequence ID" value="KAF9650186.1"/>
    <property type="molecule type" value="Genomic_DNA"/>
</dbReference>
<evidence type="ECO:0000313" key="1">
    <source>
        <dbReference type="EMBL" id="KAF9650186.1"/>
    </source>
</evidence>